<dbReference type="Pfam" id="PF05577">
    <property type="entry name" value="Peptidase_S28"/>
    <property type="match status" value="1"/>
</dbReference>
<keyword evidence="4" id="KW-0378">Hydrolase</keyword>
<evidence type="ECO:0000256" key="4">
    <source>
        <dbReference type="ARBA" id="ARBA00022801"/>
    </source>
</evidence>
<dbReference type="GO" id="GO:0070008">
    <property type="term" value="F:serine-type exopeptidase activity"/>
    <property type="evidence" value="ECO:0007669"/>
    <property type="project" value="InterPro"/>
</dbReference>
<dbReference type="InterPro" id="IPR008758">
    <property type="entry name" value="Peptidase_S28"/>
</dbReference>
<protein>
    <recommendedName>
        <fullName evidence="8">Lysosomal Pro-X carboxypeptidase</fullName>
    </recommendedName>
</protein>
<proteinExistence type="inferred from homology"/>
<name>A0AAP0KVH5_9MAGN</name>
<keyword evidence="7" id="KW-1185">Reference proteome</keyword>
<evidence type="ECO:0000256" key="1">
    <source>
        <dbReference type="ARBA" id="ARBA00011079"/>
    </source>
</evidence>
<accession>A0AAP0KVH5</accession>
<organism evidence="6 7">
    <name type="scientific">Stephania cephalantha</name>
    <dbReference type="NCBI Taxonomy" id="152367"/>
    <lineage>
        <taxon>Eukaryota</taxon>
        <taxon>Viridiplantae</taxon>
        <taxon>Streptophyta</taxon>
        <taxon>Embryophyta</taxon>
        <taxon>Tracheophyta</taxon>
        <taxon>Spermatophyta</taxon>
        <taxon>Magnoliopsida</taxon>
        <taxon>Ranunculales</taxon>
        <taxon>Menispermaceae</taxon>
        <taxon>Menispermoideae</taxon>
        <taxon>Cissampelideae</taxon>
        <taxon>Stephania</taxon>
    </lineage>
</organism>
<evidence type="ECO:0000256" key="5">
    <source>
        <dbReference type="ARBA" id="ARBA00023180"/>
    </source>
</evidence>
<evidence type="ECO:0000256" key="3">
    <source>
        <dbReference type="ARBA" id="ARBA00022729"/>
    </source>
</evidence>
<comment type="similarity">
    <text evidence="1">Belongs to the peptidase S28 family.</text>
</comment>
<gene>
    <name evidence="6" type="ORF">Scep_005307</name>
</gene>
<dbReference type="Proteomes" id="UP001419268">
    <property type="component" value="Unassembled WGS sequence"/>
</dbReference>
<evidence type="ECO:0000256" key="2">
    <source>
        <dbReference type="ARBA" id="ARBA00022670"/>
    </source>
</evidence>
<dbReference type="PANTHER" id="PTHR11010">
    <property type="entry name" value="PROTEASE S28 PRO-X CARBOXYPEPTIDASE-RELATED"/>
    <property type="match status" value="1"/>
</dbReference>
<comment type="caution">
    <text evidence="6">The sequence shown here is derived from an EMBL/GenBank/DDBJ whole genome shotgun (WGS) entry which is preliminary data.</text>
</comment>
<evidence type="ECO:0000313" key="6">
    <source>
        <dbReference type="EMBL" id="KAK9158733.1"/>
    </source>
</evidence>
<keyword evidence="5" id="KW-0325">Glycoprotein</keyword>
<dbReference type="Gene3D" id="3.40.50.1820">
    <property type="entry name" value="alpha/beta hydrolase"/>
    <property type="match status" value="1"/>
</dbReference>
<dbReference type="EMBL" id="JBBNAG010000002">
    <property type="protein sequence ID" value="KAK9158733.1"/>
    <property type="molecule type" value="Genomic_DNA"/>
</dbReference>
<dbReference type="GO" id="GO:0006508">
    <property type="term" value="P:proteolysis"/>
    <property type="evidence" value="ECO:0007669"/>
    <property type="project" value="UniProtKB-KW"/>
</dbReference>
<dbReference type="GO" id="GO:0008239">
    <property type="term" value="F:dipeptidyl-peptidase activity"/>
    <property type="evidence" value="ECO:0007669"/>
    <property type="project" value="TreeGrafter"/>
</dbReference>
<dbReference type="PANTHER" id="PTHR11010:SF96">
    <property type="entry name" value="LYSOSOMAL PRO-X CARBOXYPEPTIDASE-LIKE ISOFORM X1"/>
    <property type="match status" value="1"/>
</dbReference>
<dbReference type="Gene3D" id="1.20.120.980">
    <property type="entry name" value="Serine carboxypeptidase S28, SKS domain"/>
    <property type="match status" value="1"/>
</dbReference>
<evidence type="ECO:0000313" key="7">
    <source>
        <dbReference type="Proteomes" id="UP001419268"/>
    </source>
</evidence>
<evidence type="ECO:0008006" key="8">
    <source>
        <dbReference type="Google" id="ProtNLM"/>
    </source>
</evidence>
<dbReference type="AlphaFoldDB" id="A0AAP0KVH5"/>
<dbReference type="InterPro" id="IPR042269">
    <property type="entry name" value="Ser_carbopepase_S28_SKS"/>
</dbReference>
<reference evidence="6 7" key="1">
    <citation type="submission" date="2024-01" db="EMBL/GenBank/DDBJ databases">
        <title>Genome assemblies of Stephania.</title>
        <authorList>
            <person name="Yang L."/>
        </authorList>
    </citation>
    <scope>NUCLEOTIDE SEQUENCE [LARGE SCALE GENOMIC DNA]</scope>
    <source>
        <strain evidence="6">JXDWG</strain>
        <tissue evidence="6">Leaf</tissue>
    </source>
</reference>
<dbReference type="SUPFAM" id="SSF53474">
    <property type="entry name" value="alpha/beta-Hydrolases"/>
    <property type="match status" value="1"/>
</dbReference>
<sequence>MDFTHWGGANRGAPIFVTLCAEDAMESELGMNSMYEHAPQFKALIVFIEHRYYGKSVPFGSMEEGFRNTSTLGYFNSAQALADYAELILHIKQNLSAESSPVIVIGGSYGGMLAAWFRLKYPHVALGALASSAPILDFQDILPRSGYLTVVSKDFRDVSESCHDTIRQSWSLIDELASKPNGLLLLSKKFNACEPLTDTNSLKSYLEYMYSDVAQYEWLPDPRHSVKGICDAIDSESTQSTDVLDRVYAGVVAHMGKKKCYHINPPTDSTQSQSQKYDGWGWQCCTELLFPMGPEINATMFELEPGYTIEDDVENCREQFGVTPRPHWTVTEYGGLNIKLVLEKFASNIIFSNGLRDPFSYGGVLENISDSVVSLTTAKGSHCLDLGHSTSKDPSWLTQQRKAEFKIIKGWIADYNKRMLELKLTTASSASAVQISLSSLARLSVMALICFILARLIV</sequence>
<dbReference type="InterPro" id="IPR029058">
    <property type="entry name" value="AB_hydrolase_fold"/>
</dbReference>
<keyword evidence="2" id="KW-0645">Protease</keyword>
<keyword evidence="3" id="KW-0732">Signal</keyword>